<keyword evidence="1" id="KW-0175">Coiled coil</keyword>
<evidence type="ECO:0000313" key="3">
    <source>
        <dbReference type="Proteomes" id="UP001321473"/>
    </source>
</evidence>
<comment type="caution">
    <text evidence="2">The sequence shown here is derived from an EMBL/GenBank/DDBJ whole genome shotgun (WGS) entry which is preliminary data.</text>
</comment>
<name>A0AAQ4D704_AMBAM</name>
<proteinExistence type="predicted"/>
<sequence length="135" mass="14838">MGSLERLRRAVGDEVEDDAEVGVARSCRSGWLHRPLHWVRSKCALGCGRVQEQNERCNEQLEELRRRLAQLSEQLAASAGPPEDDEAPPAYTAAVLHPTSCPGVRLERKRFRDVAALSSCSSMASPEEDSSAHKG</sequence>
<dbReference type="EMBL" id="JARKHS020034318">
    <property type="protein sequence ID" value="KAK8758244.1"/>
    <property type="molecule type" value="Genomic_DNA"/>
</dbReference>
<organism evidence="2 3">
    <name type="scientific">Amblyomma americanum</name>
    <name type="common">Lone star tick</name>
    <dbReference type="NCBI Taxonomy" id="6943"/>
    <lineage>
        <taxon>Eukaryota</taxon>
        <taxon>Metazoa</taxon>
        <taxon>Ecdysozoa</taxon>
        <taxon>Arthropoda</taxon>
        <taxon>Chelicerata</taxon>
        <taxon>Arachnida</taxon>
        <taxon>Acari</taxon>
        <taxon>Parasitiformes</taxon>
        <taxon>Ixodida</taxon>
        <taxon>Ixodoidea</taxon>
        <taxon>Ixodidae</taxon>
        <taxon>Amblyomminae</taxon>
        <taxon>Amblyomma</taxon>
    </lineage>
</organism>
<gene>
    <name evidence="2" type="ORF">V5799_004126</name>
</gene>
<accession>A0AAQ4D704</accession>
<protein>
    <submittedName>
        <fullName evidence="2">Uncharacterized protein</fullName>
    </submittedName>
</protein>
<feature type="coiled-coil region" evidence="1">
    <location>
        <begin position="47"/>
        <end position="78"/>
    </location>
</feature>
<evidence type="ECO:0000256" key="1">
    <source>
        <dbReference type="SAM" id="Coils"/>
    </source>
</evidence>
<dbReference type="AlphaFoldDB" id="A0AAQ4D704"/>
<keyword evidence="3" id="KW-1185">Reference proteome</keyword>
<reference evidence="2 3" key="1">
    <citation type="journal article" date="2023" name="Arcadia Sci">
        <title>De novo assembly of a long-read Amblyomma americanum tick genome.</title>
        <authorList>
            <person name="Chou S."/>
            <person name="Poskanzer K.E."/>
            <person name="Rollins M."/>
            <person name="Thuy-Boun P.S."/>
        </authorList>
    </citation>
    <scope>NUCLEOTIDE SEQUENCE [LARGE SCALE GENOMIC DNA]</scope>
    <source>
        <strain evidence="2">F_SG_1</strain>
        <tissue evidence="2">Salivary glands</tissue>
    </source>
</reference>
<dbReference type="Proteomes" id="UP001321473">
    <property type="component" value="Unassembled WGS sequence"/>
</dbReference>
<evidence type="ECO:0000313" key="2">
    <source>
        <dbReference type="EMBL" id="KAK8758244.1"/>
    </source>
</evidence>